<protein>
    <submittedName>
        <fullName evidence="1">Uncharacterized protein</fullName>
    </submittedName>
</protein>
<evidence type="ECO:0000313" key="2">
    <source>
        <dbReference type="Proteomes" id="UP001219525"/>
    </source>
</evidence>
<gene>
    <name evidence="1" type="ORF">GGX14DRAFT_644424</name>
</gene>
<keyword evidence="2" id="KW-1185">Reference proteome</keyword>
<name>A0AAD6VCI0_9AGAR</name>
<dbReference type="AlphaFoldDB" id="A0AAD6VCI0"/>
<dbReference type="Proteomes" id="UP001219525">
    <property type="component" value="Unassembled WGS sequence"/>
</dbReference>
<sequence length="234" mass="25723">MFPASHSVLRGPLKVGCELWVVVRTNLGQIWPETLAYVRTSEAKISEDQKDGFQLTTQDVLTVSLSKKPSSRIFLSTEKQPNDGISLGMRSGHFDREFGNFLTKKWVAWRQQARDSNPTQYGNLIPSLGLSFKVWLVYCKKRNRDVVTGTTWEATANVATACPYRRPRARCPPPAAIAPAARYPPPACRRPPHIPPVAAAYALFDAPTASRLSCWAAGEQQAGGKAAGSRREGG</sequence>
<accession>A0AAD6VCI0</accession>
<organism evidence="1 2">
    <name type="scientific">Mycena pura</name>
    <dbReference type="NCBI Taxonomy" id="153505"/>
    <lineage>
        <taxon>Eukaryota</taxon>
        <taxon>Fungi</taxon>
        <taxon>Dikarya</taxon>
        <taxon>Basidiomycota</taxon>
        <taxon>Agaricomycotina</taxon>
        <taxon>Agaricomycetes</taxon>
        <taxon>Agaricomycetidae</taxon>
        <taxon>Agaricales</taxon>
        <taxon>Marasmiineae</taxon>
        <taxon>Mycenaceae</taxon>
        <taxon>Mycena</taxon>
    </lineage>
</organism>
<dbReference type="EMBL" id="JARJCW010000042">
    <property type="protein sequence ID" value="KAJ7205783.1"/>
    <property type="molecule type" value="Genomic_DNA"/>
</dbReference>
<proteinExistence type="predicted"/>
<comment type="caution">
    <text evidence="1">The sequence shown here is derived from an EMBL/GenBank/DDBJ whole genome shotgun (WGS) entry which is preliminary data.</text>
</comment>
<reference evidence="1" key="1">
    <citation type="submission" date="2023-03" db="EMBL/GenBank/DDBJ databases">
        <title>Massive genome expansion in bonnet fungi (Mycena s.s.) driven by repeated elements and novel gene families across ecological guilds.</title>
        <authorList>
            <consortium name="Lawrence Berkeley National Laboratory"/>
            <person name="Harder C.B."/>
            <person name="Miyauchi S."/>
            <person name="Viragh M."/>
            <person name="Kuo A."/>
            <person name="Thoen E."/>
            <person name="Andreopoulos B."/>
            <person name="Lu D."/>
            <person name="Skrede I."/>
            <person name="Drula E."/>
            <person name="Henrissat B."/>
            <person name="Morin E."/>
            <person name="Kohler A."/>
            <person name="Barry K."/>
            <person name="LaButti K."/>
            <person name="Morin E."/>
            <person name="Salamov A."/>
            <person name="Lipzen A."/>
            <person name="Mereny Z."/>
            <person name="Hegedus B."/>
            <person name="Baldrian P."/>
            <person name="Stursova M."/>
            <person name="Weitz H."/>
            <person name="Taylor A."/>
            <person name="Grigoriev I.V."/>
            <person name="Nagy L.G."/>
            <person name="Martin F."/>
            <person name="Kauserud H."/>
        </authorList>
    </citation>
    <scope>NUCLEOTIDE SEQUENCE</scope>
    <source>
        <strain evidence="1">9144</strain>
    </source>
</reference>
<evidence type="ECO:0000313" key="1">
    <source>
        <dbReference type="EMBL" id="KAJ7205783.1"/>
    </source>
</evidence>